<dbReference type="InterPro" id="IPR004013">
    <property type="entry name" value="PHP_dom"/>
</dbReference>
<accession>C0W0J5</accession>
<gene>
    <name evidence="2" type="ORF">HMPREF0044_1073</name>
</gene>
<feature type="domain" description="Polymerase/histidinol phosphatase N-terminal" evidence="1">
    <location>
        <begin position="6"/>
        <end position="73"/>
    </location>
</feature>
<dbReference type="Proteomes" id="UP000010301">
    <property type="component" value="Unassembled WGS sequence"/>
</dbReference>
<protein>
    <submittedName>
        <fullName evidence="2">Putative error-prone DNA polymerase</fullName>
    </submittedName>
</protein>
<dbReference type="eggNOG" id="COG0587">
    <property type="taxonomic scope" value="Bacteria"/>
</dbReference>
<dbReference type="GO" id="GO:0008408">
    <property type="term" value="F:3'-5' exonuclease activity"/>
    <property type="evidence" value="ECO:0007669"/>
    <property type="project" value="InterPro"/>
</dbReference>
<dbReference type="SUPFAM" id="SSF89550">
    <property type="entry name" value="PHP domain-like"/>
    <property type="match status" value="1"/>
</dbReference>
<reference evidence="2 3" key="1">
    <citation type="submission" date="2009-01" db="EMBL/GenBank/DDBJ databases">
        <authorList>
            <person name="Qin X."/>
            <person name="Bachman B."/>
            <person name="Battles P."/>
            <person name="Bell A."/>
            <person name="Bess C."/>
            <person name="Bickham C."/>
            <person name="Chaboub L."/>
            <person name="Chen D."/>
            <person name="Coyle M."/>
            <person name="Deiros D.R."/>
            <person name="Dinh H."/>
            <person name="Forbes L."/>
            <person name="Fowler G."/>
            <person name="Francisco L."/>
            <person name="Fu Q."/>
            <person name="Gubbala S."/>
            <person name="Hale W."/>
            <person name="Han Y."/>
            <person name="Hemphill L."/>
            <person name="Highlander S.K."/>
            <person name="Hirani K."/>
            <person name="Hogues M."/>
            <person name="Jackson L."/>
            <person name="Jakkamsetti A."/>
            <person name="Javaid M."/>
            <person name="Jiang H."/>
            <person name="Korchina V."/>
            <person name="Kovar C."/>
            <person name="Lara F."/>
            <person name="Lee S."/>
            <person name="Mata R."/>
            <person name="Mathew T."/>
            <person name="Moen C."/>
            <person name="Morales K."/>
            <person name="Munidasa M."/>
            <person name="Nazareth L."/>
            <person name="Ngo R."/>
            <person name="Nguyen L."/>
            <person name="Okwuonu G."/>
            <person name="Ongeri F."/>
            <person name="Patil S."/>
            <person name="Petrosino J."/>
            <person name="Pham C."/>
            <person name="Pham P."/>
            <person name="Pu L.-L."/>
            <person name="Puazo M."/>
            <person name="Raj R."/>
            <person name="Reid J."/>
            <person name="Rouhana J."/>
            <person name="Saada N."/>
            <person name="Shang Y."/>
            <person name="Simmons D."/>
            <person name="Thornton R."/>
            <person name="Warren J."/>
            <person name="Weissenberger G."/>
            <person name="Zhang J."/>
            <person name="Zhang L."/>
            <person name="Zhou C."/>
            <person name="Zhu D."/>
            <person name="Muzny D."/>
            <person name="Worley K."/>
            <person name="Gibbs R."/>
        </authorList>
    </citation>
    <scope>NUCLEOTIDE SEQUENCE [LARGE SCALE GENOMIC DNA]</scope>
    <source>
        <strain evidence="2 3">DSM 15436</strain>
    </source>
</reference>
<dbReference type="GO" id="GO:0006260">
    <property type="term" value="P:DNA replication"/>
    <property type="evidence" value="ECO:0007669"/>
    <property type="project" value="InterPro"/>
</dbReference>
<dbReference type="InterPro" id="IPR003141">
    <property type="entry name" value="Pol/His_phosphatase_N"/>
</dbReference>
<dbReference type="Gene3D" id="3.20.20.140">
    <property type="entry name" value="Metal-dependent hydrolases"/>
    <property type="match status" value="1"/>
</dbReference>
<dbReference type="InterPro" id="IPR004805">
    <property type="entry name" value="DnaE2/DnaE/PolC"/>
</dbReference>
<proteinExistence type="predicted"/>
<dbReference type="AlphaFoldDB" id="C0W0J5"/>
<evidence type="ECO:0000313" key="2">
    <source>
        <dbReference type="EMBL" id="EEH64054.1"/>
    </source>
</evidence>
<dbReference type="STRING" id="525245.HMPREF0044_1073"/>
<dbReference type="Pfam" id="PF02811">
    <property type="entry name" value="PHP"/>
    <property type="match status" value="1"/>
</dbReference>
<dbReference type="EMBL" id="ACFG01000030">
    <property type="protein sequence ID" value="EEH64054.1"/>
    <property type="molecule type" value="Genomic_DNA"/>
</dbReference>
<evidence type="ECO:0000313" key="3">
    <source>
        <dbReference type="Proteomes" id="UP000010301"/>
    </source>
</evidence>
<keyword evidence="3" id="KW-1185">Reference proteome</keyword>
<comment type="caution">
    <text evidence="2">The sequence shown here is derived from an EMBL/GenBank/DDBJ whole genome shotgun (WGS) entry which is preliminary data.</text>
</comment>
<dbReference type="SMART" id="SM00481">
    <property type="entry name" value="POLIIIAc"/>
    <property type="match status" value="1"/>
</dbReference>
<sequence>MSPEYAELHAHSCYSFLHGADQPPHLIDTALKLGLTGIALIDYDGVYGAVQTAQAAKNTPLKTVFGTELTLNDPTYGLTHLPVLANNLNGYHQICKLISTKQLHHTEKPATSSPGRT</sequence>
<dbReference type="PANTHER" id="PTHR32294:SF4">
    <property type="entry name" value="ERROR-PRONE DNA POLYMERASE"/>
    <property type="match status" value="1"/>
</dbReference>
<organism evidence="2 3">
    <name type="scientific">Gleimia coleocanis DSM 15436</name>
    <dbReference type="NCBI Taxonomy" id="525245"/>
    <lineage>
        <taxon>Bacteria</taxon>
        <taxon>Bacillati</taxon>
        <taxon>Actinomycetota</taxon>
        <taxon>Actinomycetes</taxon>
        <taxon>Actinomycetales</taxon>
        <taxon>Actinomycetaceae</taxon>
        <taxon>Gleimia</taxon>
    </lineage>
</organism>
<name>C0W0J5_9ACTO</name>
<dbReference type="RefSeq" id="WP_006546845.1">
    <property type="nucleotide sequence ID" value="NZ_DS999543.1"/>
</dbReference>
<dbReference type="OrthoDB" id="9803237at2"/>
<dbReference type="CDD" id="cd07431">
    <property type="entry name" value="PHP_PolIIIA"/>
    <property type="match status" value="1"/>
</dbReference>
<dbReference type="HOGENOM" id="CLU_2079673_0_0_11"/>
<dbReference type="PANTHER" id="PTHR32294">
    <property type="entry name" value="DNA POLYMERASE III SUBUNIT ALPHA"/>
    <property type="match status" value="1"/>
</dbReference>
<dbReference type="InterPro" id="IPR016195">
    <property type="entry name" value="Pol/histidinol_Pase-like"/>
</dbReference>
<evidence type="ECO:0000259" key="1">
    <source>
        <dbReference type="SMART" id="SM00481"/>
    </source>
</evidence>